<evidence type="ECO:0000313" key="6">
    <source>
        <dbReference type="Proteomes" id="UP001168877"/>
    </source>
</evidence>
<name>A0AA39VSK5_ACESA</name>
<feature type="domain" description="Squalene cyclase C-terminal" evidence="4">
    <location>
        <begin position="155"/>
        <end position="215"/>
    </location>
</feature>
<dbReference type="GO" id="GO:0005811">
    <property type="term" value="C:lipid droplet"/>
    <property type="evidence" value="ECO:0007669"/>
    <property type="project" value="InterPro"/>
</dbReference>
<reference evidence="5" key="2">
    <citation type="submission" date="2023-06" db="EMBL/GenBank/DDBJ databases">
        <authorList>
            <person name="Swenson N.G."/>
            <person name="Wegrzyn J.L."/>
            <person name="Mcevoy S.L."/>
        </authorList>
    </citation>
    <scope>NUCLEOTIDE SEQUENCE</scope>
    <source>
        <strain evidence="5">NS2018</strain>
        <tissue evidence="5">Leaf</tissue>
    </source>
</reference>
<dbReference type="AlphaFoldDB" id="A0AA39VSK5"/>
<sequence>MKINDNPSGDFESMFRHFSKGAWTFSDQDHGWQVSDCAAEIHVPLHHAHSPPRLAAHELPLSTSGLDSGAQVTPPSPSQLTATHSFPQPGRIAYSCSSSAVCSSSGSSATSPRCRPATGPLPTAVASLPPTAAASLPPAPTVDQPSHMAGSDHAPQYGNWGICFLYGTAFSLGGLAAGGKTYGNCLAIRRAVKFLLNTQSDDGGWGESFLSCPNKAERDPTPIHRGAKLLINSQSENGDFPDRPEGKGSNSGDGGGIRQESLGGVNEDKGIGGDGV</sequence>
<dbReference type="PANTHER" id="PTHR11764">
    <property type="entry name" value="TERPENE CYCLASE/MUTASE FAMILY MEMBER"/>
    <property type="match status" value="1"/>
</dbReference>
<evidence type="ECO:0000256" key="2">
    <source>
        <dbReference type="ARBA" id="ARBA00023235"/>
    </source>
</evidence>
<reference evidence="5" key="1">
    <citation type="journal article" date="2022" name="Plant J.">
        <title>Strategies of tolerance reflected in two North American maple genomes.</title>
        <authorList>
            <person name="McEvoy S.L."/>
            <person name="Sezen U.U."/>
            <person name="Trouern-Trend A."/>
            <person name="McMahon S.M."/>
            <person name="Schaberg P.G."/>
            <person name="Yang J."/>
            <person name="Wegrzyn J.L."/>
            <person name="Swenson N.G."/>
        </authorList>
    </citation>
    <scope>NUCLEOTIDE SEQUENCE</scope>
    <source>
        <strain evidence="5">NS2018</strain>
    </source>
</reference>
<accession>A0AA39VSK5</accession>
<comment type="caution">
    <text evidence="5">The sequence shown here is derived from an EMBL/GenBank/DDBJ whole genome shotgun (WGS) entry which is preliminary data.</text>
</comment>
<feature type="compositionally biased region" description="Basic and acidic residues" evidence="3">
    <location>
        <begin position="266"/>
        <end position="276"/>
    </location>
</feature>
<dbReference type="Pfam" id="PF13243">
    <property type="entry name" value="SQHop_cyclase_C"/>
    <property type="match status" value="1"/>
</dbReference>
<protein>
    <recommendedName>
        <fullName evidence="4">Squalene cyclase C-terminal domain-containing protein</fullName>
    </recommendedName>
</protein>
<dbReference type="InterPro" id="IPR008930">
    <property type="entry name" value="Terpenoid_cyclase/PrenylTrfase"/>
</dbReference>
<proteinExistence type="predicted"/>
<keyword evidence="1" id="KW-0677">Repeat</keyword>
<feature type="region of interest" description="Disordered" evidence="3">
    <location>
        <begin position="63"/>
        <end position="84"/>
    </location>
</feature>
<dbReference type="Proteomes" id="UP001168877">
    <property type="component" value="Unassembled WGS sequence"/>
</dbReference>
<dbReference type="EMBL" id="JAUESC010000004">
    <property type="protein sequence ID" value="KAK0597549.1"/>
    <property type="molecule type" value="Genomic_DNA"/>
</dbReference>
<gene>
    <name evidence="5" type="ORF">LWI29_026403</name>
</gene>
<keyword evidence="6" id="KW-1185">Reference proteome</keyword>
<organism evidence="5 6">
    <name type="scientific">Acer saccharum</name>
    <name type="common">Sugar maple</name>
    <dbReference type="NCBI Taxonomy" id="4024"/>
    <lineage>
        <taxon>Eukaryota</taxon>
        <taxon>Viridiplantae</taxon>
        <taxon>Streptophyta</taxon>
        <taxon>Embryophyta</taxon>
        <taxon>Tracheophyta</taxon>
        <taxon>Spermatophyta</taxon>
        <taxon>Magnoliopsida</taxon>
        <taxon>eudicotyledons</taxon>
        <taxon>Gunneridae</taxon>
        <taxon>Pentapetalae</taxon>
        <taxon>rosids</taxon>
        <taxon>malvids</taxon>
        <taxon>Sapindales</taxon>
        <taxon>Sapindaceae</taxon>
        <taxon>Hippocastanoideae</taxon>
        <taxon>Acereae</taxon>
        <taxon>Acer</taxon>
    </lineage>
</organism>
<feature type="region of interest" description="Disordered" evidence="3">
    <location>
        <begin position="233"/>
        <end position="276"/>
    </location>
</feature>
<keyword evidence="2" id="KW-0413">Isomerase</keyword>
<dbReference type="GO" id="GO:0042300">
    <property type="term" value="F:beta-amyrin synthase activity"/>
    <property type="evidence" value="ECO:0007669"/>
    <property type="project" value="TreeGrafter"/>
</dbReference>
<evidence type="ECO:0000259" key="4">
    <source>
        <dbReference type="Pfam" id="PF13243"/>
    </source>
</evidence>
<feature type="compositionally biased region" description="Low complexity" evidence="3">
    <location>
        <begin position="120"/>
        <end position="136"/>
    </location>
</feature>
<dbReference type="InterPro" id="IPR032696">
    <property type="entry name" value="SQ_cyclase_C"/>
</dbReference>
<evidence type="ECO:0000256" key="1">
    <source>
        <dbReference type="ARBA" id="ARBA00022737"/>
    </source>
</evidence>
<dbReference type="InterPro" id="IPR018333">
    <property type="entry name" value="Squalene_cyclase"/>
</dbReference>
<feature type="region of interest" description="Disordered" evidence="3">
    <location>
        <begin position="105"/>
        <end position="150"/>
    </location>
</feature>
<evidence type="ECO:0000256" key="3">
    <source>
        <dbReference type="SAM" id="MobiDB-lite"/>
    </source>
</evidence>
<dbReference type="Gene3D" id="1.50.10.20">
    <property type="match status" value="2"/>
</dbReference>
<dbReference type="GO" id="GO:0016104">
    <property type="term" value="P:triterpenoid biosynthetic process"/>
    <property type="evidence" value="ECO:0007669"/>
    <property type="project" value="InterPro"/>
</dbReference>
<dbReference type="SUPFAM" id="SSF48239">
    <property type="entry name" value="Terpenoid cyclases/Protein prenyltransferases"/>
    <property type="match status" value="1"/>
</dbReference>
<dbReference type="PANTHER" id="PTHR11764:SF58">
    <property type="entry name" value="BETA-AMYRIN SYNTHASE-RELATED"/>
    <property type="match status" value="1"/>
</dbReference>
<evidence type="ECO:0000313" key="5">
    <source>
        <dbReference type="EMBL" id="KAK0597549.1"/>
    </source>
</evidence>